<evidence type="ECO:0000256" key="2">
    <source>
        <dbReference type="ARBA" id="ARBA00022692"/>
    </source>
</evidence>
<dbReference type="KEGG" id="mtp:Mthe_0893"/>
<dbReference type="AlphaFoldDB" id="A0B7K7"/>
<evidence type="ECO:0000259" key="5">
    <source>
        <dbReference type="Pfam" id="PF06803"/>
    </source>
</evidence>
<dbReference type="GeneID" id="4462357"/>
<evidence type="ECO:0000256" key="1">
    <source>
        <dbReference type="ARBA" id="ARBA00004127"/>
    </source>
</evidence>
<keyword evidence="3" id="KW-1133">Transmembrane helix</keyword>
<sequence length="141" mass="16037">MDRFDKILEKDIEGYEGKHSDLVRYAPAFYRLMSRMLGDPELPRRMWKLVIAAIAYFILPSDIIPEESHGAEGYVDDIFLCAMVADQVRTATGSDEILLKNWDGDVPIVPLVRDILSREKELIGDKKDALMSCIGYEELIA</sequence>
<proteinExistence type="predicted"/>
<evidence type="ECO:0000256" key="3">
    <source>
        <dbReference type="ARBA" id="ARBA00022989"/>
    </source>
</evidence>
<keyword evidence="2" id="KW-0812">Transmembrane</keyword>
<feature type="domain" description="DUF1232" evidence="5">
    <location>
        <begin position="47"/>
        <end position="82"/>
    </location>
</feature>
<dbReference type="HOGENOM" id="CLU_130854_1_0_2"/>
<dbReference type="InterPro" id="IPR010652">
    <property type="entry name" value="DUF1232"/>
</dbReference>
<dbReference type="STRING" id="349307.Mthe_0893"/>
<evidence type="ECO:0000256" key="4">
    <source>
        <dbReference type="ARBA" id="ARBA00023136"/>
    </source>
</evidence>
<dbReference type="Pfam" id="PF06803">
    <property type="entry name" value="DUF1232"/>
    <property type="match status" value="1"/>
</dbReference>
<evidence type="ECO:0000313" key="6">
    <source>
        <dbReference type="EMBL" id="ABK14681.1"/>
    </source>
</evidence>
<keyword evidence="4" id="KW-0472">Membrane</keyword>
<dbReference type="GO" id="GO:0012505">
    <property type="term" value="C:endomembrane system"/>
    <property type="evidence" value="ECO:0007669"/>
    <property type="project" value="UniProtKB-SubCell"/>
</dbReference>
<dbReference type="RefSeq" id="WP_011696076.1">
    <property type="nucleotide sequence ID" value="NC_008553.1"/>
</dbReference>
<dbReference type="Proteomes" id="UP000000674">
    <property type="component" value="Chromosome"/>
</dbReference>
<name>A0B7K7_METTP</name>
<organism evidence="6 7">
    <name type="scientific">Methanothrix thermoacetophila (strain DSM 6194 / JCM 14653 / NBRC 101360 / PT)</name>
    <name type="common">Methanosaeta thermophila</name>
    <dbReference type="NCBI Taxonomy" id="349307"/>
    <lineage>
        <taxon>Archaea</taxon>
        <taxon>Methanobacteriati</taxon>
        <taxon>Methanobacteriota</taxon>
        <taxon>Stenosarchaea group</taxon>
        <taxon>Methanomicrobia</taxon>
        <taxon>Methanotrichales</taxon>
        <taxon>Methanotrichaceae</taxon>
        <taxon>Methanothrix</taxon>
    </lineage>
</organism>
<protein>
    <recommendedName>
        <fullName evidence="5">DUF1232 domain-containing protein</fullName>
    </recommendedName>
</protein>
<accession>A0B7K7</accession>
<dbReference type="EMBL" id="CP000477">
    <property type="protein sequence ID" value="ABK14681.1"/>
    <property type="molecule type" value="Genomic_DNA"/>
</dbReference>
<reference evidence="6 7" key="1">
    <citation type="submission" date="2006-10" db="EMBL/GenBank/DDBJ databases">
        <title>Complete sequence of Methanosaeta thermophila PT.</title>
        <authorList>
            <consortium name="US DOE Joint Genome Institute"/>
            <person name="Copeland A."/>
            <person name="Lucas S."/>
            <person name="Lapidus A."/>
            <person name="Barry K."/>
            <person name="Detter J.C."/>
            <person name="Glavina del Rio T."/>
            <person name="Hammon N."/>
            <person name="Israni S."/>
            <person name="Pitluck S."/>
            <person name="Chain P."/>
            <person name="Malfatti S."/>
            <person name="Shin M."/>
            <person name="Vergez L."/>
            <person name="Schmutz J."/>
            <person name="Larimer F."/>
            <person name="Land M."/>
            <person name="Hauser L."/>
            <person name="Kyrpides N."/>
            <person name="Kim E."/>
            <person name="Smith K.S."/>
            <person name="Ingram-Smith C."/>
            <person name="Richardson P."/>
        </authorList>
    </citation>
    <scope>NUCLEOTIDE SEQUENCE [LARGE SCALE GENOMIC DNA]</scope>
    <source>
        <strain evidence="7">DSM 6194 / JCM 14653 / NBRC 101360 / PT</strain>
    </source>
</reference>
<gene>
    <name evidence="6" type="ordered locus">Mthe_0893</name>
</gene>
<comment type="subcellular location">
    <subcellularLocation>
        <location evidence="1">Endomembrane system</location>
        <topology evidence="1">Multi-pass membrane protein</topology>
    </subcellularLocation>
</comment>
<keyword evidence="7" id="KW-1185">Reference proteome</keyword>
<evidence type="ECO:0000313" key="7">
    <source>
        <dbReference type="Proteomes" id="UP000000674"/>
    </source>
</evidence>
<dbReference type="OrthoDB" id="147385at2157"/>